<proteinExistence type="predicted"/>
<feature type="compositionally biased region" description="Polar residues" evidence="1">
    <location>
        <begin position="244"/>
        <end position="258"/>
    </location>
</feature>
<evidence type="ECO:0000313" key="3">
    <source>
        <dbReference type="Proteomes" id="UP000489600"/>
    </source>
</evidence>
<feature type="region of interest" description="Disordered" evidence="1">
    <location>
        <begin position="238"/>
        <end position="258"/>
    </location>
</feature>
<dbReference type="EMBL" id="CABITT030000005">
    <property type="protein sequence ID" value="VVB04926.1"/>
    <property type="molecule type" value="Genomic_DNA"/>
</dbReference>
<feature type="compositionally biased region" description="Low complexity" evidence="1">
    <location>
        <begin position="537"/>
        <end position="547"/>
    </location>
</feature>
<accession>A0A565BU92</accession>
<feature type="region of interest" description="Disordered" evidence="1">
    <location>
        <begin position="66"/>
        <end position="85"/>
    </location>
</feature>
<dbReference type="Proteomes" id="UP000489600">
    <property type="component" value="Unassembled WGS sequence"/>
</dbReference>
<organism evidence="2 3">
    <name type="scientific">Arabis nemorensis</name>
    <dbReference type="NCBI Taxonomy" id="586526"/>
    <lineage>
        <taxon>Eukaryota</taxon>
        <taxon>Viridiplantae</taxon>
        <taxon>Streptophyta</taxon>
        <taxon>Embryophyta</taxon>
        <taxon>Tracheophyta</taxon>
        <taxon>Spermatophyta</taxon>
        <taxon>Magnoliopsida</taxon>
        <taxon>eudicotyledons</taxon>
        <taxon>Gunneridae</taxon>
        <taxon>Pentapetalae</taxon>
        <taxon>rosids</taxon>
        <taxon>malvids</taxon>
        <taxon>Brassicales</taxon>
        <taxon>Brassicaceae</taxon>
        <taxon>Arabideae</taxon>
        <taxon>Arabis</taxon>
    </lineage>
</organism>
<name>A0A565BU92_9BRAS</name>
<gene>
    <name evidence="2" type="ORF">ANE_LOCUS15370</name>
</gene>
<dbReference type="SUPFAM" id="SSF52540">
    <property type="entry name" value="P-loop containing nucleoside triphosphate hydrolases"/>
    <property type="match status" value="1"/>
</dbReference>
<feature type="compositionally biased region" description="Basic and acidic residues" evidence="1">
    <location>
        <begin position="73"/>
        <end position="82"/>
    </location>
</feature>
<dbReference type="OrthoDB" id="10263927at2759"/>
<dbReference type="InterPro" id="IPR027417">
    <property type="entry name" value="P-loop_NTPase"/>
</dbReference>
<dbReference type="PANTHER" id="PTHR33477">
    <property type="entry name" value="P-LOOP NTPASE DOMAIN-CONTAINING PROTEIN LPA1 HOMOLOG 1"/>
    <property type="match status" value="1"/>
</dbReference>
<evidence type="ECO:0000313" key="2">
    <source>
        <dbReference type="EMBL" id="VVB04926.1"/>
    </source>
</evidence>
<dbReference type="Gene3D" id="3.40.50.300">
    <property type="entry name" value="P-loop containing nucleotide triphosphate hydrolases"/>
    <property type="match status" value="1"/>
</dbReference>
<protein>
    <submittedName>
        <fullName evidence="2">Uncharacterized protein</fullName>
    </submittedName>
</protein>
<dbReference type="PANTHER" id="PTHR33477:SF8">
    <property type="entry name" value="P-LOOP NTPASE DOMAIN-CONTAINING PROTEIN LPA1 HOMOLOG 2"/>
    <property type="match status" value="1"/>
</dbReference>
<keyword evidence="3" id="KW-1185">Reference proteome</keyword>
<comment type="caution">
    <text evidence="2">The sequence shown here is derived from an EMBL/GenBank/DDBJ whole genome shotgun (WGS) entry which is preliminary data.</text>
</comment>
<reference evidence="2" key="1">
    <citation type="submission" date="2019-07" db="EMBL/GenBank/DDBJ databases">
        <authorList>
            <person name="Dittberner H."/>
        </authorList>
    </citation>
    <scope>NUCLEOTIDE SEQUENCE [LARGE SCALE GENOMIC DNA]</scope>
</reference>
<feature type="compositionally biased region" description="Basic and acidic residues" evidence="1">
    <location>
        <begin position="587"/>
        <end position="606"/>
    </location>
</feature>
<feature type="region of interest" description="Disordered" evidence="1">
    <location>
        <begin position="537"/>
        <end position="633"/>
    </location>
</feature>
<evidence type="ECO:0000256" key="1">
    <source>
        <dbReference type="SAM" id="MobiDB-lite"/>
    </source>
</evidence>
<sequence>MAEATKVLYLVVVDDTGAVAKGDGNGEDSFRYTRPVLQSTLQLMGCKARHAFKISRRVFELIRSEGSCNSSPEHGKEPEQLKEGGGSTCVEDINCLVADDVDKNKSKPFEMYKRRTTVVVSRQIFLDVVCGALAEYKYVGRDQRADLILACRIRERKESVTVLLCGTSGCGKSTLSALLGSRLGITTVVSTDSIRHMMRSFADEKQNPLLWASTYHAGEYLDPVAVAESKAKRRAKKLKGSRGVNCNTQTTDDGSISSTTELLSPKQMAIEGYRAQSEMVIDSLDRLITTWEDKKESVVVEGVHLSLNFVMGLMKKHPSIVPFMIYIANEEKHLERFAVRAKYMTLDPEKNKYVKYIRNIRTIQDYLCRRADKHLVPKINNTNVDKSVATIHATVFSCLRRRETGEKLYDSTTNTVAVVDDEHRNQCAANSLSSKGMFQLIQRKGSSRRLMALLNTDGSVAKTWPVGSVDYIGEPGFGSEMDGGTEHPFFGYLQKAEPVNLPFGLLGISAWPSDGATSHAGSVDESRADFTETGSRYYSSCCSSPRMPDGPSKELKEDQSVNGSDEDEEVDYDFPEPDSDEDLSDNNDERNRDEVGSVDEESTKSDEEYDDLAMEDKSYWTDNEEEESRDTISMVSENKHKEATRPNKDDKYIQNLDIFLKTANQPLTESHELTCEYRNRIVVAAPDKAKMRKRSLSIPAVGKHGSIIDDQILANRTDPVLS</sequence>
<feature type="compositionally biased region" description="Acidic residues" evidence="1">
    <location>
        <begin position="564"/>
        <end position="586"/>
    </location>
</feature>
<dbReference type="AlphaFoldDB" id="A0A565BU92"/>